<dbReference type="STRING" id="1618572.UT17_C0003G0164"/>
<evidence type="ECO:0000313" key="4">
    <source>
        <dbReference type="Proteomes" id="UP000034774"/>
    </source>
</evidence>
<dbReference type="InterPro" id="IPR029044">
    <property type="entry name" value="Nucleotide-diphossugar_trans"/>
</dbReference>
<sequence length="496" mass="58103">MRNYIIKHEKGILRALEILPGLVSWNLILFPYWGILVIPVVVAYFILFFNIYWFYQSLQIAISSIVSHLKIQSAKIYDWMGDVRGFSDWERVRHIVIIPTYNEPIHILERTLRSLADQEFPTKHIIPVVAMEGKETREARNDKFQILNNKFGEKFSHLYMTVHELEMGEVTGKASNERFAAVWIKKNYIDLNKIDINYVTVTSCDADHKFHPKHFANLTYKFLDNPKRYKTFWQPAVMFYNNIWEIPAITRVPNTLMTIWNLSLLPRHDRLINAQNYSLSFKLLDSVGYWDPDKIPEDWGLFFKAFYKSGGGIEVEPIYLPLMADAAQSSSFWKTLQNQYQQIQRWAWGVSDDPWIIKSYLLARDVPFWDKTTRLFQVIWAHFLWPVNWFIITIGLTLPTLLNPAFGRTALGYTIPKLSSFILTVSLIFLVVVLVIDNIQKPVRPKEVSVWKQILAPFEFVLMPIAGFFFSALPGLDAHTRLMLGKYIEYRVTEKM</sequence>
<proteinExistence type="predicted"/>
<dbReference type="Pfam" id="PF13632">
    <property type="entry name" value="Glyco_trans_2_3"/>
    <property type="match status" value="1"/>
</dbReference>
<dbReference type="EMBL" id="LBVU01000003">
    <property type="protein sequence ID" value="KKQ92141.1"/>
    <property type="molecule type" value="Genomic_DNA"/>
</dbReference>
<evidence type="ECO:0000313" key="3">
    <source>
        <dbReference type="EMBL" id="KKQ92141.1"/>
    </source>
</evidence>
<dbReference type="InterPro" id="IPR001173">
    <property type="entry name" value="Glyco_trans_2-like"/>
</dbReference>
<feature type="transmembrane region" description="Helical" evidence="1">
    <location>
        <begin position="378"/>
        <end position="398"/>
    </location>
</feature>
<keyword evidence="1" id="KW-0812">Transmembrane</keyword>
<gene>
    <name evidence="3" type="ORF">UT17_C0003G0164</name>
</gene>
<keyword evidence="1" id="KW-1133">Transmembrane helix</keyword>
<dbReference type="AlphaFoldDB" id="A0A0G0PS28"/>
<dbReference type="SUPFAM" id="SSF53448">
    <property type="entry name" value="Nucleotide-diphospho-sugar transferases"/>
    <property type="match status" value="1"/>
</dbReference>
<comment type="caution">
    <text evidence="3">The sequence shown here is derived from an EMBL/GenBank/DDBJ whole genome shotgun (WGS) entry which is preliminary data.</text>
</comment>
<dbReference type="PANTHER" id="PTHR36851">
    <property type="entry name" value="UNNAMED PRODUCT"/>
    <property type="match status" value="1"/>
</dbReference>
<feature type="transmembrane region" description="Helical" evidence="1">
    <location>
        <begin position="457"/>
        <end position="476"/>
    </location>
</feature>
<dbReference type="Proteomes" id="UP000034774">
    <property type="component" value="Unassembled WGS sequence"/>
</dbReference>
<accession>A0A0G0PS28</accession>
<feature type="domain" description="Glycosyltransferase 2-like" evidence="2">
    <location>
        <begin position="204"/>
        <end position="433"/>
    </location>
</feature>
<protein>
    <recommendedName>
        <fullName evidence="2">Glycosyltransferase 2-like domain-containing protein</fullName>
    </recommendedName>
</protein>
<dbReference type="Gene3D" id="3.90.550.10">
    <property type="entry name" value="Spore Coat Polysaccharide Biosynthesis Protein SpsA, Chain A"/>
    <property type="match status" value="1"/>
</dbReference>
<organism evidence="3 4">
    <name type="scientific">Candidatus Woesebacteria bacterium GW2011_GWB1_39_10</name>
    <dbReference type="NCBI Taxonomy" id="1618572"/>
    <lineage>
        <taxon>Bacteria</taxon>
        <taxon>Candidatus Woeseibacteriota</taxon>
    </lineage>
</organism>
<evidence type="ECO:0000256" key="1">
    <source>
        <dbReference type="SAM" id="Phobius"/>
    </source>
</evidence>
<feature type="transmembrane region" description="Helical" evidence="1">
    <location>
        <begin position="36"/>
        <end position="55"/>
    </location>
</feature>
<feature type="transmembrane region" description="Helical" evidence="1">
    <location>
        <begin position="12"/>
        <end position="30"/>
    </location>
</feature>
<evidence type="ECO:0000259" key="2">
    <source>
        <dbReference type="Pfam" id="PF13632"/>
    </source>
</evidence>
<dbReference type="PANTHER" id="PTHR36851:SF1">
    <property type="entry name" value="GLYCO_TRANS_2-LIKE DOMAIN-CONTAINING PROTEIN"/>
    <property type="match status" value="1"/>
</dbReference>
<feature type="transmembrane region" description="Helical" evidence="1">
    <location>
        <begin position="418"/>
        <end position="436"/>
    </location>
</feature>
<reference evidence="3 4" key="1">
    <citation type="journal article" date="2015" name="Nature">
        <title>rRNA introns, odd ribosomes, and small enigmatic genomes across a large radiation of phyla.</title>
        <authorList>
            <person name="Brown C.T."/>
            <person name="Hug L.A."/>
            <person name="Thomas B.C."/>
            <person name="Sharon I."/>
            <person name="Castelle C.J."/>
            <person name="Singh A."/>
            <person name="Wilkins M.J."/>
            <person name="Williams K.H."/>
            <person name="Banfield J.F."/>
        </authorList>
    </citation>
    <scope>NUCLEOTIDE SEQUENCE [LARGE SCALE GENOMIC DNA]</scope>
</reference>
<keyword evidence="1" id="KW-0472">Membrane</keyword>
<name>A0A0G0PS28_9BACT</name>